<evidence type="ECO:0000313" key="2">
    <source>
        <dbReference type="Proteomes" id="UP001321760"/>
    </source>
</evidence>
<gene>
    <name evidence="1" type="ORF">QBC34DRAFT_442508</name>
</gene>
<keyword evidence="2" id="KW-1185">Reference proteome</keyword>
<dbReference type="EMBL" id="MU865977">
    <property type="protein sequence ID" value="KAK4444403.1"/>
    <property type="molecule type" value="Genomic_DNA"/>
</dbReference>
<name>A0AAV9GAU4_9PEZI</name>
<dbReference type="Proteomes" id="UP001321760">
    <property type="component" value="Unassembled WGS sequence"/>
</dbReference>
<sequence length="276" mass="31673">MAVSVVMGFLQTHIFESSPLLGSSNAHVATLSAIADQLGTSAMPKRDTYMVRSWWCEAMVGMMSTRPYRALRDSRIKELTEQILEIFSVFIKTQGERDRLGALCSEGVVKPAVDLHEKMQTSLHHYYVDRTPYLLQRPSGSDELDFEFYEGTFFRNLRENKMKFGDMLQSHKPFNPAKLNPTPTEQELVMNLFYVMTTVPALYMRRIGKGGEMSQPSLVRPECILVMWGSEEKRDDFIKEHKLTQMHRILTEKPNIDPSPSLFSQLKSLLLLDLDN</sequence>
<proteinExistence type="predicted"/>
<evidence type="ECO:0000313" key="1">
    <source>
        <dbReference type="EMBL" id="KAK4444403.1"/>
    </source>
</evidence>
<comment type="caution">
    <text evidence="1">The sequence shown here is derived from an EMBL/GenBank/DDBJ whole genome shotgun (WGS) entry which is preliminary data.</text>
</comment>
<organism evidence="1 2">
    <name type="scientific">Podospora aff. communis PSN243</name>
    <dbReference type="NCBI Taxonomy" id="3040156"/>
    <lineage>
        <taxon>Eukaryota</taxon>
        <taxon>Fungi</taxon>
        <taxon>Dikarya</taxon>
        <taxon>Ascomycota</taxon>
        <taxon>Pezizomycotina</taxon>
        <taxon>Sordariomycetes</taxon>
        <taxon>Sordariomycetidae</taxon>
        <taxon>Sordariales</taxon>
        <taxon>Podosporaceae</taxon>
        <taxon>Podospora</taxon>
    </lineage>
</organism>
<accession>A0AAV9GAU4</accession>
<protein>
    <submittedName>
        <fullName evidence="1">Uncharacterized protein</fullName>
    </submittedName>
</protein>
<reference evidence="1" key="1">
    <citation type="journal article" date="2023" name="Mol. Phylogenet. Evol.">
        <title>Genome-scale phylogeny and comparative genomics of the fungal order Sordariales.</title>
        <authorList>
            <person name="Hensen N."/>
            <person name="Bonometti L."/>
            <person name="Westerberg I."/>
            <person name="Brannstrom I.O."/>
            <person name="Guillou S."/>
            <person name="Cros-Aarteil S."/>
            <person name="Calhoun S."/>
            <person name="Haridas S."/>
            <person name="Kuo A."/>
            <person name="Mondo S."/>
            <person name="Pangilinan J."/>
            <person name="Riley R."/>
            <person name="LaButti K."/>
            <person name="Andreopoulos B."/>
            <person name="Lipzen A."/>
            <person name="Chen C."/>
            <person name="Yan M."/>
            <person name="Daum C."/>
            <person name="Ng V."/>
            <person name="Clum A."/>
            <person name="Steindorff A."/>
            <person name="Ohm R.A."/>
            <person name="Martin F."/>
            <person name="Silar P."/>
            <person name="Natvig D.O."/>
            <person name="Lalanne C."/>
            <person name="Gautier V."/>
            <person name="Ament-Velasquez S.L."/>
            <person name="Kruys A."/>
            <person name="Hutchinson M.I."/>
            <person name="Powell A.J."/>
            <person name="Barry K."/>
            <person name="Miller A.N."/>
            <person name="Grigoriev I.V."/>
            <person name="Debuchy R."/>
            <person name="Gladieux P."/>
            <person name="Hiltunen Thoren M."/>
            <person name="Johannesson H."/>
        </authorList>
    </citation>
    <scope>NUCLEOTIDE SEQUENCE</scope>
    <source>
        <strain evidence="1">PSN243</strain>
    </source>
</reference>
<dbReference type="AlphaFoldDB" id="A0AAV9GAU4"/>
<reference evidence="1" key="2">
    <citation type="submission" date="2023-05" db="EMBL/GenBank/DDBJ databases">
        <authorList>
            <consortium name="Lawrence Berkeley National Laboratory"/>
            <person name="Steindorff A."/>
            <person name="Hensen N."/>
            <person name="Bonometti L."/>
            <person name="Westerberg I."/>
            <person name="Brannstrom I.O."/>
            <person name="Guillou S."/>
            <person name="Cros-Aarteil S."/>
            <person name="Calhoun S."/>
            <person name="Haridas S."/>
            <person name="Kuo A."/>
            <person name="Mondo S."/>
            <person name="Pangilinan J."/>
            <person name="Riley R."/>
            <person name="Labutti K."/>
            <person name="Andreopoulos B."/>
            <person name="Lipzen A."/>
            <person name="Chen C."/>
            <person name="Yanf M."/>
            <person name="Daum C."/>
            <person name="Ng V."/>
            <person name="Clum A."/>
            <person name="Ohm R."/>
            <person name="Martin F."/>
            <person name="Silar P."/>
            <person name="Natvig D."/>
            <person name="Lalanne C."/>
            <person name="Gautier V."/>
            <person name="Ament-Velasquez S.L."/>
            <person name="Kruys A."/>
            <person name="Hutchinson M.I."/>
            <person name="Powell A.J."/>
            <person name="Barry K."/>
            <person name="Miller A.N."/>
            <person name="Grigoriev I.V."/>
            <person name="Debuchy R."/>
            <person name="Gladieux P."/>
            <person name="Thoren M.H."/>
            <person name="Johannesson H."/>
        </authorList>
    </citation>
    <scope>NUCLEOTIDE SEQUENCE</scope>
    <source>
        <strain evidence="1">PSN243</strain>
    </source>
</reference>